<feature type="compositionally biased region" description="Basic residues" evidence="11">
    <location>
        <begin position="354"/>
        <end position="366"/>
    </location>
</feature>
<keyword evidence="7" id="KW-0804">Transcription</keyword>
<dbReference type="Proteomes" id="UP000735302">
    <property type="component" value="Unassembled WGS sequence"/>
</dbReference>
<evidence type="ECO:0000256" key="2">
    <source>
        <dbReference type="ARBA" id="ARBA00004514"/>
    </source>
</evidence>
<gene>
    <name evidence="12" type="ORF">PoB_000369800</name>
</gene>
<dbReference type="AlphaFoldDB" id="A0AAV3Y3P6"/>
<keyword evidence="5" id="KW-0805">Transcription regulation</keyword>
<evidence type="ECO:0000256" key="9">
    <source>
        <dbReference type="ARBA" id="ARBA00023329"/>
    </source>
</evidence>
<keyword evidence="3" id="KW-0963">Cytoplasm</keyword>
<dbReference type="GO" id="GO:0031410">
    <property type="term" value="C:cytoplasmic vesicle"/>
    <property type="evidence" value="ECO:0007669"/>
    <property type="project" value="UniProtKB-KW"/>
</dbReference>
<keyword evidence="4" id="KW-0072">Autophagy</keyword>
<dbReference type="GO" id="GO:0045893">
    <property type="term" value="P:positive regulation of DNA-templated transcription"/>
    <property type="evidence" value="ECO:0007669"/>
    <property type="project" value="TreeGrafter"/>
</dbReference>
<evidence type="ECO:0000256" key="3">
    <source>
        <dbReference type="ARBA" id="ARBA00022490"/>
    </source>
</evidence>
<keyword evidence="6" id="KW-0010">Activator</keyword>
<dbReference type="GO" id="GO:0000045">
    <property type="term" value="P:autophagosome assembly"/>
    <property type="evidence" value="ECO:0007669"/>
    <property type="project" value="TreeGrafter"/>
</dbReference>
<dbReference type="GO" id="GO:0016604">
    <property type="term" value="C:nuclear body"/>
    <property type="evidence" value="ECO:0007669"/>
    <property type="project" value="UniProtKB-SubCell"/>
</dbReference>
<dbReference type="PANTHER" id="PTHR31671:SF3">
    <property type="entry name" value="DIABETES AND OBESITY REGULATED, ISOFORM G"/>
    <property type="match status" value="1"/>
</dbReference>
<comment type="subcellular location">
    <subcellularLocation>
        <location evidence="2">Cytoplasm</location>
        <location evidence="2">Cytosol</location>
    </subcellularLocation>
    <subcellularLocation>
        <location evidence="1">Cytoplasmic vesicle</location>
        <location evidence="1">Autophagosome</location>
    </subcellularLocation>
    <subcellularLocation>
        <location evidence="10">Nucleus</location>
        <location evidence="10">Nuclear body</location>
    </subcellularLocation>
</comment>
<dbReference type="PANTHER" id="PTHR31671">
    <property type="entry name" value="DIABETES AND OBESITY REGULATED, ISOFORM G"/>
    <property type="match status" value="1"/>
</dbReference>
<evidence type="ECO:0000256" key="7">
    <source>
        <dbReference type="ARBA" id="ARBA00023163"/>
    </source>
</evidence>
<feature type="compositionally biased region" description="Polar residues" evidence="11">
    <location>
        <begin position="257"/>
        <end position="273"/>
    </location>
</feature>
<feature type="compositionally biased region" description="Polar residues" evidence="11">
    <location>
        <begin position="101"/>
        <end position="113"/>
    </location>
</feature>
<feature type="region of interest" description="Disordered" evidence="11">
    <location>
        <begin position="149"/>
        <end position="183"/>
    </location>
</feature>
<dbReference type="GO" id="GO:0005829">
    <property type="term" value="C:cytosol"/>
    <property type="evidence" value="ECO:0007669"/>
    <property type="project" value="UniProtKB-SubCell"/>
</dbReference>
<feature type="compositionally biased region" description="Polar residues" evidence="11">
    <location>
        <begin position="149"/>
        <end position="163"/>
    </location>
</feature>
<keyword evidence="8" id="KW-0539">Nucleus</keyword>
<organism evidence="12 13">
    <name type="scientific">Plakobranchus ocellatus</name>
    <dbReference type="NCBI Taxonomy" id="259542"/>
    <lineage>
        <taxon>Eukaryota</taxon>
        <taxon>Metazoa</taxon>
        <taxon>Spiralia</taxon>
        <taxon>Lophotrochozoa</taxon>
        <taxon>Mollusca</taxon>
        <taxon>Gastropoda</taxon>
        <taxon>Heterobranchia</taxon>
        <taxon>Euthyneura</taxon>
        <taxon>Panpulmonata</taxon>
        <taxon>Sacoglossa</taxon>
        <taxon>Placobranchoidea</taxon>
        <taxon>Plakobranchidae</taxon>
        <taxon>Plakobranchus</taxon>
    </lineage>
</organism>
<feature type="region of interest" description="Disordered" evidence="11">
    <location>
        <begin position="241"/>
        <end position="279"/>
    </location>
</feature>
<feature type="region of interest" description="Disordered" evidence="11">
    <location>
        <begin position="1"/>
        <end position="115"/>
    </location>
</feature>
<proteinExistence type="predicted"/>
<accession>A0AAV3Y3P6</accession>
<dbReference type="GO" id="GO:0005776">
    <property type="term" value="C:autophagosome"/>
    <property type="evidence" value="ECO:0007669"/>
    <property type="project" value="UniProtKB-SubCell"/>
</dbReference>
<name>A0AAV3Y3P6_9GAST</name>
<evidence type="ECO:0000256" key="5">
    <source>
        <dbReference type="ARBA" id="ARBA00023015"/>
    </source>
</evidence>
<feature type="compositionally biased region" description="Basic residues" evidence="11">
    <location>
        <begin position="77"/>
        <end position="96"/>
    </location>
</feature>
<keyword evidence="13" id="KW-1185">Reference proteome</keyword>
<evidence type="ECO:0000256" key="1">
    <source>
        <dbReference type="ARBA" id="ARBA00004419"/>
    </source>
</evidence>
<dbReference type="Pfam" id="PF14839">
    <property type="entry name" value="DOR"/>
    <property type="match status" value="1"/>
</dbReference>
<evidence type="ECO:0000256" key="6">
    <source>
        <dbReference type="ARBA" id="ARBA00023159"/>
    </source>
</evidence>
<evidence type="ECO:0000256" key="10">
    <source>
        <dbReference type="ARBA" id="ARBA00034306"/>
    </source>
</evidence>
<sequence length="381" mass="40998">MLNSVAKYLWGSSSETEQGPVSADCDSKDQGLGQQDPDAEQQLATQHVEEDEWVMVGLLGKDKENSGQSNQTSPHDHTHHHPHHPHHSPNYHHNHNQPHPLSSQAEGSPSLPQNGLCCAGAEEALDDAASLIHNVDLAGEMSGPVNLDLDSNYSSDTESSPESVFSACSGRSHATYHPRGNSSEPWVIAPPPCFTGSQVGTLSPVAASPLENLLIEHPSMSVYLSVPPSALPASHPYLSAPPPTGESIIRSVDSKGQDSGSEANTSMANSNELRASPLPVRPTDQDFAWYSFPPAPCTRSSPRNGGLVHHEAATAKEVARITRSAQQVQCSKAQKMITSQRCARQNKVRDIKSHPKGKSNNRRSKQLHASGAKCTRFSQRV</sequence>
<evidence type="ECO:0000313" key="12">
    <source>
        <dbReference type="EMBL" id="GFN77192.1"/>
    </source>
</evidence>
<feature type="region of interest" description="Disordered" evidence="11">
    <location>
        <begin position="340"/>
        <end position="381"/>
    </location>
</feature>
<evidence type="ECO:0000256" key="8">
    <source>
        <dbReference type="ARBA" id="ARBA00023242"/>
    </source>
</evidence>
<comment type="caution">
    <text evidence="12">The sequence shown here is derived from an EMBL/GenBank/DDBJ whole genome shotgun (WGS) entry which is preliminary data.</text>
</comment>
<evidence type="ECO:0000313" key="13">
    <source>
        <dbReference type="Proteomes" id="UP000735302"/>
    </source>
</evidence>
<dbReference type="EMBL" id="BLXT01000438">
    <property type="protein sequence ID" value="GFN77192.1"/>
    <property type="molecule type" value="Genomic_DNA"/>
</dbReference>
<dbReference type="InterPro" id="IPR029431">
    <property type="entry name" value="TP53INP"/>
</dbReference>
<keyword evidence="9" id="KW-0968">Cytoplasmic vesicle</keyword>
<protein>
    <submittedName>
        <fullName evidence="12">Tumor protein p53-inducible nuclear protein 1</fullName>
    </submittedName>
</protein>
<evidence type="ECO:0000256" key="11">
    <source>
        <dbReference type="SAM" id="MobiDB-lite"/>
    </source>
</evidence>
<reference evidence="12 13" key="1">
    <citation type="journal article" date="2021" name="Elife">
        <title>Chloroplast acquisition without the gene transfer in kleptoplastic sea slugs, Plakobranchus ocellatus.</title>
        <authorList>
            <person name="Maeda T."/>
            <person name="Takahashi S."/>
            <person name="Yoshida T."/>
            <person name="Shimamura S."/>
            <person name="Takaki Y."/>
            <person name="Nagai Y."/>
            <person name="Toyoda A."/>
            <person name="Suzuki Y."/>
            <person name="Arimoto A."/>
            <person name="Ishii H."/>
            <person name="Satoh N."/>
            <person name="Nishiyama T."/>
            <person name="Hasebe M."/>
            <person name="Maruyama T."/>
            <person name="Minagawa J."/>
            <person name="Obokata J."/>
            <person name="Shigenobu S."/>
        </authorList>
    </citation>
    <scope>NUCLEOTIDE SEQUENCE [LARGE SCALE GENOMIC DNA]</scope>
</reference>
<evidence type="ECO:0000256" key="4">
    <source>
        <dbReference type="ARBA" id="ARBA00023006"/>
    </source>
</evidence>